<dbReference type="InterPro" id="IPR000426">
    <property type="entry name" value="Proteasome_asu_N"/>
</dbReference>
<dbReference type="OMA" id="SYTQWGG"/>
<dbReference type="GO" id="GO:0019773">
    <property type="term" value="C:proteasome core complex, alpha-subunit complex"/>
    <property type="evidence" value="ECO:0007669"/>
    <property type="project" value="UniProtKB-UniRule"/>
</dbReference>
<dbReference type="InterPro" id="IPR029055">
    <property type="entry name" value="Ntn_hydrolases_N"/>
</dbReference>
<comment type="subunit">
    <text evidence="4">The 20S proteasome core is composed of 28 subunits that are arranged in four stacked rings, resulting in a barrel-shaped structure. The two end rings are each formed by seven alpha subunits, and the two central rings are each formed by seven beta subunits.</text>
</comment>
<dbReference type="STRING" id="7234.B4HCD8"/>
<comment type="function">
    <text evidence="1">The proteasome is a multicatalytic proteinase complex which is characterized by its ability to cleave peptides with Arg, Phe, Tyr, Leu, and Glu adjacent to the leaving group at neutral or slightly basic pH. The proteasome has an ATP-dependent proteolytic activity.</text>
</comment>
<accession>B4HCD8</accession>
<dbReference type="InterPro" id="IPR023332">
    <property type="entry name" value="Proteasome_alpha-type"/>
</dbReference>
<feature type="domain" description="Proteasome alpha-type subunits" evidence="5">
    <location>
        <begin position="5"/>
        <end position="27"/>
    </location>
</feature>
<dbReference type="PROSITE" id="PS51475">
    <property type="entry name" value="PROTEASOME_ALPHA_2"/>
    <property type="match status" value="1"/>
</dbReference>
<keyword evidence="4" id="KW-0539">Nucleus</keyword>
<evidence type="ECO:0000259" key="5">
    <source>
        <dbReference type="PROSITE" id="PS00388"/>
    </source>
</evidence>
<dbReference type="KEGG" id="dpe:6603533"/>
<evidence type="ECO:0000256" key="1">
    <source>
        <dbReference type="ARBA" id="ARBA00002000"/>
    </source>
</evidence>
<dbReference type="InterPro" id="IPR050115">
    <property type="entry name" value="Proteasome_alpha"/>
</dbReference>
<name>B4HCD8_DROPE</name>
<proteinExistence type="inferred from homology"/>
<dbReference type="PANTHER" id="PTHR11599">
    <property type="entry name" value="PROTEASOME SUBUNIT ALPHA/BETA"/>
    <property type="match status" value="1"/>
</dbReference>
<evidence type="ECO:0000313" key="7">
    <source>
        <dbReference type="Proteomes" id="UP000008744"/>
    </source>
</evidence>
<comment type="similarity">
    <text evidence="3 4">Belongs to the peptidase T1A family.</text>
</comment>
<dbReference type="SMART" id="SM00948">
    <property type="entry name" value="Proteasome_A_N"/>
    <property type="match status" value="1"/>
</dbReference>
<dbReference type="GO" id="GO:0006511">
    <property type="term" value="P:ubiquitin-dependent protein catabolic process"/>
    <property type="evidence" value="ECO:0007669"/>
    <property type="project" value="InterPro"/>
</dbReference>
<evidence type="ECO:0000256" key="2">
    <source>
        <dbReference type="ARBA" id="ARBA00022942"/>
    </source>
</evidence>
<dbReference type="Proteomes" id="UP000008744">
    <property type="component" value="Unassembled WGS sequence"/>
</dbReference>
<dbReference type="HOGENOM" id="CLU_035750_4_3_1"/>
<comment type="subcellular location">
    <subcellularLocation>
        <location evidence="4">Cytoplasm</location>
    </subcellularLocation>
    <subcellularLocation>
        <location evidence="4">Nucleus</location>
    </subcellularLocation>
</comment>
<dbReference type="AlphaFoldDB" id="B4HCD8"/>
<evidence type="ECO:0000256" key="3">
    <source>
        <dbReference type="PROSITE-ProRule" id="PRU00808"/>
    </source>
</evidence>
<dbReference type="OrthoDB" id="431557at2759"/>
<dbReference type="PROSITE" id="PS00388">
    <property type="entry name" value="PROTEASOME_ALPHA_1"/>
    <property type="match status" value="1"/>
</dbReference>
<dbReference type="GO" id="GO:0005737">
    <property type="term" value="C:cytoplasm"/>
    <property type="evidence" value="ECO:0007669"/>
    <property type="project" value="UniProtKB-SubCell"/>
</dbReference>
<dbReference type="Pfam" id="PF00227">
    <property type="entry name" value="Proteasome"/>
    <property type="match status" value="1"/>
</dbReference>
<dbReference type="Gene3D" id="3.60.20.10">
    <property type="entry name" value="Glutamine Phosphoribosylpyrophosphate, subunit 1, domain 1"/>
    <property type="match status" value="1"/>
</dbReference>
<organism evidence="7">
    <name type="scientific">Drosophila persimilis</name>
    <name type="common">Fruit fly</name>
    <dbReference type="NCBI Taxonomy" id="7234"/>
    <lineage>
        <taxon>Eukaryota</taxon>
        <taxon>Metazoa</taxon>
        <taxon>Ecdysozoa</taxon>
        <taxon>Arthropoda</taxon>
        <taxon>Hexapoda</taxon>
        <taxon>Insecta</taxon>
        <taxon>Pterygota</taxon>
        <taxon>Neoptera</taxon>
        <taxon>Endopterygota</taxon>
        <taxon>Diptera</taxon>
        <taxon>Brachycera</taxon>
        <taxon>Muscomorpha</taxon>
        <taxon>Ephydroidea</taxon>
        <taxon>Drosophilidae</taxon>
        <taxon>Drosophila</taxon>
        <taxon>Sophophora</taxon>
    </lineage>
</organism>
<dbReference type="PhylomeDB" id="B4HCD8"/>
<protein>
    <recommendedName>
        <fullName evidence="4">Proteasome subunit alpha type</fullName>
    </recommendedName>
</protein>
<keyword evidence="7" id="KW-1185">Reference proteome</keyword>
<dbReference type="EMBL" id="CH479308">
    <property type="protein sequence ID" value="EDW26384.1"/>
    <property type="molecule type" value="Genomic_DNA"/>
</dbReference>
<dbReference type="InterPro" id="IPR001353">
    <property type="entry name" value="Proteasome_sua/b"/>
</dbReference>
<dbReference type="SMR" id="B4HCD8"/>
<dbReference type="Pfam" id="PF10584">
    <property type="entry name" value="Proteasome_A_N"/>
    <property type="match status" value="1"/>
</dbReference>
<reference evidence="6 7" key="1">
    <citation type="journal article" date="2007" name="Nature">
        <title>Evolution of genes and genomes on the Drosophila phylogeny.</title>
        <authorList>
            <consortium name="Drosophila 12 Genomes Consortium"/>
            <person name="Clark A.G."/>
            <person name="Eisen M.B."/>
            <person name="Smith D.R."/>
            <person name="Bergman C.M."/>
            <person name="Oliver B."/>
            <person name="Markow T.A."/>
            <person name="Kaufman T.C."/>
            <person name="Kellis M."/>
            <person name="Gelbart W."/>
            <person name="Iyer V.N."/>
            <person name="Pollard D.A."/>
            <person name="Sackton T.B."/>
            <person name="Larracuente A.M."/>
            <person name="Singh N.D."/>
            <person name="Abad J.P."/>
            <person name="Abt D.N."/>
            <person name="Adryan B."/>
            <person name="Aguade M."/>
            <person name="Akashi H."/>
            <person name="Anderson W.W."/>
            <person name="Aquadro C.F."/>
            <person name="Ardell D.H."/>
            <person name="Arguello R."/>
            <person name="Artieri C.G."/>
            <person name="Barbash D.A."/>
            <person name="Barker D."/>
            <person name="Barsanti P."/>
            <person name="Batterham P."/>
            <person name="Batzoglou S."/>
            <person name="Begun D."/>
            <person name="Bhutkar A."/>
            <person name="Blanco E."/>
            <person name="Bosak S.A."/>
            <person name="Bradley R.K."/>
            <person name="Brand A.D."/>
            <person name="Brent M.R."/>
            <person name="Brooks A.N."/>
            <person name="Brown R.H."/>
            <person name="Butlin R.K."/>
            <person name="Caggese C."/>
            <person name="Calvi B.R."/>
            <person name="Bernardo de Carvalho A."/>
            <person name="Caspi A."/>
            <person name="Castrezana S."/>
            <person name="Celniker S.E."/>
            <person name="Chang J.L."/>
            <person name="Chapple C."/>
            <person name="Chatterji S."/>
            <person name="Chinwalla A."/>
            <person name="Civetta A."/>
            <person name="Clifton S.W."/>
            <person name="Comeron J.M."/>
            <person name="Costello J.C."/>
            <person name="Coyne J.A."/>
            <person name="Daub J."/>
            <person name="David R.G."/>
            <person name="Delcher A.L."/>
            <person name="Delehaunty K."/>
            <person name="Do C.B."/>
            <person name="Ebling H."/>
            <person name="Edwards K."/>
            <person name="Eickbush T."/>
            <person name="Evans J.D."/>
            <person name="Filipski A."/>
            <person name="Findeiss S."/>
            <person name="Freyhult E."/>
            <person name="Fulton L."/>
            <person name="Fulton R."/>
            <person name="Garcia A.C."/>
            <person name="Gardiner A."/>
            <person name="Garfield D.A."/>
            <person name="Garvin B.E."/>
            <person name="Gibson G."/>
            <person name="Gilbert D."/>
            <person name="Gnerre S."/>
            <person name="Godfrey J."/>
            <person name="Good R."/>
            <person name="Gotea V."/>
            <person name="Gravely B."/>
            <person name="Greenberg A.J."/>
            <person name="Griffiths-Jones S."/>
            <person name="Gross S."/>
            <person name="Guigo R."/>
            <person name="Gustafson E.A."/>
            <person name="Haerty W."/>
            <person name="Hahn M.W."/>
            <person name="Halligan D.L."/>
            <person name="Halpern A.L."/>
            <person name="Halter G.M."/>
            <person name="Han M.V."/>
            <person name="Heger A."/>
            <person name="Hillier L."/>
            <person name="Hinrichs A.S."/>
            <person name="Holmes I."/>
            <person name="Hoskins R.A."/>
            <person name="Hubisz M.J."/>
            <person name="Hultmark D."/>
            <person name="Huntley M.A."/>
            <person name="Jaffe D.B."/>
            <person name="Jagadeeshan S."/>
            <person name="Jeck W.R."/>
            <person name="Johnson J."/>
            <person name="Jones C.D."/>
            <person name="Jordan W.C."/>
            <person name="Karpen G.H."/>
            <person name="Kataoka E."/>
            <person name="Keightley P.D."/>
            <person name="Kheradpour P."/>
            <person name="Kirkness E.F."/>
            <person name="Koerich L.B."/>
            <person name="Kristiansen K."/>
            <person name="Kudrna D."/>
            <person name="Kulathinal R.J."/>
            <person name="Kumar S."/>
            <person name="Kwok R."/>
            <person name="Lander E."/>
            <person name="Langley C.H."/>
            <person name="Lapoint R."/>
            <person name="Lazzaro B.P."/>
            <person name="Lee S.J."/>
            <person name="Levesque L."/>
            <person name="Li R."/>
            <person name="Lin C.F."/>
            <person name="Lin M.F."/>
            <person name="Lindblad-Toh K."/>
            <person name="Llopart A."/>
            <person name="Long M."/>
            <person name="Low L."/>
            <person name="Lozovsky E."/>
            <person name="Lu J."/>
            <person name="Luo M."/>
            <person name="Machado C.A."/>
            <person name="Makalowski W."/>
            <person name="Marzo M."/>
            <person name="Matsuda M."/>
            <person name="Matzkin L."/>
            <person name="McAllister B."/>
            <person name="McBride C.S."/>
            <person name="McKernan B."/>
            <person name="McKernan K."/>
            <person name="Mendez-Lago M."/>
            <person name="Minx P."/>
            <person name="Mollenhauer M.U."/>
            <person name="Montooth K."/>
            <person name="Mount S.M."/>
            <person name="Mu X."/>
            <person name="Myers E."/>
            <person name="Negre B."/>
            <person name="Newfeld S."/>
            <person name="Nielsen R."/>
            <person name="Noor M.A."/>
            <person name="O'Grady P."/>
            <person name="Pachter L."/>
            <person name="Papaceit M."/>
            <person name="Parisi M.J."/>
            <person name="Parisi M."/>
            <person name="Parts L."/>
            <person name="Pedersen J.S."/>
            <person name="Pesole G."/>
            <person name="Phillippy A.M."/>
            <person name="Ponting C.P."/>
            <person name="Pop M."/>
            <person name="Porcelli D."/>
            <person name="Powell J.R."/>
            <person name="Prohaska S."/>
            <person name="Pruitt K."/>
            <person name="Puig M."/>
            <person name="Quesneville H."/>
            <person name="Ram K.R."/>
            <person name="Rand D."/>
            <person name="Rasmussen M.D."/>
            <person name="Reed L.K."/>
            <person name="Reenan R."/>
            <person name="Reily A."/>
            <person name="Remington K.A."/>
            <person name="Rieger T.T."/>
            <person name="Ritchie M.G."/>
            <person name="Robin C."/>
            <person name="Rogers Y.H."/>
            <person name="Rohde C."/>
            <person name="Rozas J."/>
            <person name="Rubenfield M.J."/>
            <person name="Ruiz A."/>
            <person name="Russo S."/>
            <person name="Salzberg S.L."/>
            <person name="Sanchez-Gracia A."/>
            <person name="Saranga D.J."/>
            <person name="Sato H."/>
            <person name="Schaeffer S.W."/>
            <person name="Schatz M.C."/>
            <person name="Schlenke T."/>
            <person name="Schwartz R."/>
            <person name="Segarra C."/>
            <person name="Singh R.S."/>
            <person name="Sirot L."/>
            <person name="Sirota M."/>
            <person name="Sisneros N.B."/>
            <person name="Smith C.D."/>
            <person name="Smith T.F."/>
            <person name="Spieth J."/>
            <person name="Stage D.E."/>
            <person name="Stark A."/>
            <person name="Stephan W."/>
            <person name="Strausberg R.L."/>
            <person name="Strempel S."/>
            <person name="Sturgill D."/>
            <person name="Sutton G."/>
            <person name="Sutton G.G."/>
            <person name="Tao W."/>
            <person name="Teichmann S."/>
            <person name="Tobari Y.N."/>
            <person name="Tomimura Y."/>
            <person name="Tsolas J.M."/>
            <person name="Valente V.L."/>
            <person name="Venter E."/>
            <person name="Venter J.C."/>
            <person name="Vicario S."/>
            <person name="Vieira F.G."/>
            <person name="Vilella A.J."/>
            <person name="Villasante A."/>
            <person name="Walenz B."/>
            <person name="Wang J."/>
            <person name="Wasserman M."/>
            <person name="Watts T."/>
            <person name="Wilson D."/>
            <person name="Wilson R.K."/>
            <person name="Wing R.A."/>
            <person name="Wolfner M.F."/>
            <person name="Wong A."/>
            <person name="Wong G.K."/>
            <person name="Wu C.I."/>
            <person name="Wu G."/>
            <person name="Yamamoto D."/>
            <person name="Yang H.P."/>
            <person name="Yang S.P."/>
            <person name="Yorke J.A."/>
            <person name="Yoshida K."/>
            <person name="Zdobnov E."/>
            <person name="Zhang P."/>
            <person name="Zhang Y."/>
            <person name="Zimin A.V."/>
            <person name="Baldwin J."/>
            <person name="Abdouelleil A."/>
            <person name="Abdulkadir J."/>
            <person name="Abebe A."/>
            <person name="Abera B."/>
            <person name="Abreu J."/>
            <person name="Acer S.C."/>
            <person name="Aftuck L."/>
            <person name="Alexander A."/>
            <person name="An P."/>
            <person name="Anderson E."/>
            <person name="Anderson S."/>
            <person name="Arachi H."/>
            <person name="Azer M."/>
            <person name="Bachantsang P."/>
            <person name="Barry A."/>
            <person name="Bayul T."/>
            <person name="Berlin A."/>
            <person name="Bessette D."/>
            <person name="Bloom T."/>
            <person name="Blye J."/>
            <person name="Boguslavskiy L."/>
            <person name="Bonnet C."/>
            <person name="Boukhgalter B."/>
            <person name="Bourzgui I."/>
            <person name="Brown A."/>
            <person name="Cahill P."/>
            <person name="Channer S."/>
            <person name="Cheshatsang Y."/>
            <person name="Chuda L."/>
            <person name="Citroen M."/>
            <person name="Collymore A."/>
            <person name="Cooke P."/>
            <person name="Costello M."/>
            <person name="D'Aco K."/>
            <person name="Daza R."/>
            <person name="De Haan G."/>
            <person name="DeGray S."/>
            <person name="DeMaso C."/>
            <person name="Dhargay N."/>
            <person name="Dooley K."/>
            <person name="Dooley E."/>
            <person name="Doricent M."/>
            <person name="Dorje P."/>
            <person name="Dorjee K."/>
            <person name="Dupes A."/>
            <person name="Elong R."/>
            <person name="Falk J."/>
            <person name="Farina A."/>
            <person name="Faro S."/>
            <person name="Ferguson D."/>
            <person name="Fisher S."/>
            <person name="Foley C.D."/>
            <person name="Franke A."/>
            <person name="Friedrich D."/>
            <person name="Gadbois L."/>
            <person name="Gearin G."/>
            <person name="Gearin C.R."/>
            <person name="Giannoukos G."/>
            <person name="Goode T."/>
            <person name="Graham J."/>
            <person name="Grandbois E."/>
            <person name="Grewal S."/>
            <person name="Gyaltsen K."/>
            <person name="Hafez N."/>
            <person name="Hagos B."/>
            <person name="Hall J."/>
            <person name="Henson C."/>
            <person name="Hollinger A."/>
            <person name="Honan T."/>
            <person name="Huard M.D."/>
            <person name="Hughes L."/>
            <person name="Hurhula B."/>
            <person name="Husby M.E."/>
            <person name="Kamat A."/>
            <person name="Kanga B."/>
            <person name="Kashin S."/>
            <person name="Khazanovich D."/>
            <person name="Kisner P."/>
            <person name="Lance K."/>
            <person name="Lara M."/>
            <person name="Lee W."/>
            <person name="Lennon N."/>
            <person name="Letendre F."/>
            <person name="LeVine R."/>
            <person name="Lipovsky A."/>
            <person name="Liu X."/>
            <person name="Liu J."/>
            <person name="Liu S."/>
            <person name="Lokyitsang T."/>
            <person name="Lokyitsang Y."/>
            <person name="Lubonja R."/>
            <person name="Lui A."/>
            <person name="MacDonald P."/>
            <person name="Magnisalis V."/>
            <person name="Maru K."/>
            <person name="Matthews C."/>
            <person name="McCusker W."/>
            <person name="McDonough S."/>
            <person name="Mehta T."/>
            <person name="Meldrim J."/>
            <person name="Meneus L."/>
            <person name="Mihai O."/>
            <person name="Mihalev A."/>
            <person name="Mihova T."/>
            <person name="Mittelman R."/>
            <person name="Mlenga V."/>
            <person name="Montmayeur A."/>
            <person name="Mulrain L."/>
            <person name="Navidi A."/>
            <person name="Naylor J."/>
            <person name="Negash T."/>
            <person name="Nguyen T."/>
            <person name="Nguyen N."/>
            <person name="Nicol R."/>
            <person name="Norbu C."/>
            <person name="Norbu N."/>
            <person name="Novod N."/>
            <person name="O'Neill B."/>
            <person name="Osman S."/>
            <person name="Markiewicz E."/>
            <person name="Oyono O.L."/>
            <person name="Patti C."/>
            <person name="Phunkhang P."/>
            <person name="Pierre F."/>
            <person name="Priest M."/>
            <person name="Raghuraman S."/>
            <person name="Rege F."/>
            <person name="Reyes R."/>
            <person name="Rise C."/>
            <person name="Rogov P."/>
            <person name="Ross K."/>
            <person name="Ryan E."/>
            <person name="Settipalli S."/>
            <person name="Shea T."/>
            <person name="Sherpa N."/>
            <person name="Shi L."/>
            <person name="Shih D."/>
            <person name="Sparrow T."/>
            <person name="Spaulding J."/>
            <person name="Stalker J."/>
            <person name="Stange-Thomann N."/>
            <person name="Stavropoulos S."/>
            <person name="Stone C."/>
            <person name="Strader C."/>
            <person name="Tesfaye S."/>
            <person name="Thomson T."/>
            <person name="Thoulutsang Y."/>
            <person name="Thoulutsang D."/>
            <person name="Topham K."/>
            <person name="Topping I."/>
            <person name="Tsamla T."/>
            <person name="Vassiliev H."/>
            <person name="Vo A."/>
            <person name="Wangchuk T."/>
            <person name="Wangdi T."/>
            <person name="Weiand M."/>
            <person name="Wilkinson J."/>
            <person name="Wilson A."/>
            <person name="Yadav S."/>
            <person name="Young G."/>
            <person name="Yu Q."/>
            <person name="Zembek L."/>
            <person name="Zhong D."/>
            <person name="Zimmer A."/>
            <person name="Zwirko Z."/>
            <person name="Jaffe D.B."/>
            <person name="Alvarez P."/>
            <person name="Brockman W."/>
            <person name="Butler J."/>
            <person name="Chin C."/>
            <person name="Gnerre S."/>
            <person name="Grabherr M."/>
            <person name="Kleber M."/>
            <person name="Mauceli E."/>
            <person name="MacCallum I."/>
        </authorList>
    </citation>
    <scope>NUCLEOTIDE SEQUENCE [LARGE SCALE GENOMIC DNA]</scope>
    <source>
        <strain evidence="7">MSH-3 / Tucson 14011-0111.49</strain>
    </source>
</reference>
<dbReference type="SUPFAM" id="SSF56235">
    <property type="entry name" value="N-terminal nucleophile aminohydrolases (Ntn hydrolases)"/>
    <property type="match status" value="1"/>
</dbReference>
<keyword evidence="2 3" id="KW-0647">Proteasome</keyword>
<evidence type="ECO:0000313" key="6">
    <source>
        <dbReference type="EMBL" id="EDW26384.1"/>
    </source>
</evidence>
<keyword evidence="4" id="KW-0963">Cytoplasm</keyword>
<sequence length="246" mass="26943">MARLYDPRAVQFSPEGRLYQVEYAMEAVCASNLCLGIVAADGVLLAAERCNSRLVGGPSGKMFRLASNVACTWAGVSADATKLIDEMRMSAQRFRFNYGETIPCEGLVADICDVKQSYTQWGGRRPFGVSILYMGWDEVYGYQLYNSDPSGNYSGWKATAAGHDFDVASSLLEQEIDPEVSISLEEAKDLAMKVLDCTLGTANLIPNKLEMSTLHRASDGCCIYTLLEMSDVEKLTEKYTKGGDAN</sequence>
<dbReference type="GO" id="GO:0005634">
    <property type="term" value="C:nucleus"/>
    <property type="evidence" value="ECO:0007669"/>
    <property type="project" value="UniProtKB-SubCell"/>
</dbReference>
<dbReference type="eggNOG" id="KOG0178">
    <property type="taxonomic scope" value="Eukaryota"/>
</dbReference>
<evidence type="ECO:0000256" key="4">
    <source>
        <dbReference type="RuleBase" id="RU000551"/>
    </source>
</evidence>
<gene>
    <name evidence="6" type="primary">Dper\GL22394</name>
    <name evidence="6" type="ORF">Dper_GL22394</name>
</gene>